<feature type="transmembrane region" description="Helical" evidence="1">
    <location>
        <begin position="51"/>
        <end position="70"/>
    </location>
</feature>
<keyword evidence="8" id="KW-1185">Reference proteome</keyword>
<dbReference type="Gene3D" id="3.30.450.290">
    <property type="match status" value="1"/>
</dbReference>
<feature type="domain" description="GGDEF" evidence="6">
    <location>
        <begin position="422"/>
        <end position="555"/>
    </location>
</feature>
<reference evidence="7" key="1">
    <citation type="submission" date="2020-11" db="EMBL/GenBank/DDBJ databases">
        <title>Azospira restricta DSM 18626 genome sequence.</title>
        <authorList>
            <person name="Moe W.M."/>
        </authorList>
    </citation>
    <scope>NUCLEOTIDE SEQUENCE</scope>
    <source>
        <strain evidence="7">DSM 18626</strain>
    </source>
</reference>
<dbReference type="InterPro" id="IPR029787">
    <property type="entry name" value="Nucleotide_cyclase"/>
</dbReference>
<dbReference type="InterPro" id="IPR043128">
    <property type="entry name" value="Rev_trsase/Diguanyl_cyclase"/>
</dbReference>
<dbReference type="SMART" id="SM00091">
    <property type="entry name" value="PAS"/>
    <property type="match status" value="1"/>
</dbReference>
<dbReference type="Gene3D" id="1.10.8.500">
    <property type="entry name" value="HAMP domain in histidine kinase"/>
    <property type="match status" value="1"/>
</dbReference>
<dbReference type="Pfam" id="PF00672">
    <property type="entry name" value="HAMP"/>
    <property type="match status" value="1"/>
</dbReference>
<dbReference type="InterPro" id="IPR003660">
    <property type="entry name" value="HAMP_dom"/>
</dbReference>
<feature type="transmembrane region" description="Helical" evidence="1">
    <location>
        <begin position="9"/>
        <end position="31"/>
    </location>
</feature>
<evidence type="ECO:0000259" key="4">
    <source>
        <dbReference type="PROSITE" id="PS50883"/>
    </source>
</evidence>
<dbReference type="PROSITE" id="PS50887">
    <property type="entry name" value="GGDEF"/>
    <property type="match status" value="1"/>
</dbReference>
<dbReference type="SUPFAM" id="SSF141868">
    <property type="entry name" value="EAL domain-like"/>
    <property type="match status" value="1"/>
</dbReference>
<dbReference type="InterPro" id="IPR035965">
    <property type="entry name" value="PAS-like_dom_sf"/>
</dbReference>
<dbReference type="NCBIfam" id="TIGR00254">
    <property type="entry name" value="GGDEF"/>
    <property type="match status" value="1"/>
</dbReference>
<evidence type="ECO:0000256" key="1">
    <source>
        <dbReference type="SAM" id="Phobius"/>
    </source>
</evidence>
<gene>
    <name evidence="7" type="ORF">IWH25_11420</name>
</gene>
<dbReference type="InterPro" id="IPR000160">
    <property type="entry name" value="GGDEF_dom"/>
</dbReference>
<dbReference type="SMART" id="SM00052">
    <property type="entry name" value="EAL"/>
    <property type="match status" value="1"/>
</dbReference>
<evidence type="ECO:0000259" key="3">
    <source>
        <dbReference type="PROSITE" id="PS50113"/>
    </source>
</evidence>
<dbReference type="SUPFAM" id="SSF158472">
    <property type="entry name" value="HAMP domain-like"/>
    <property type="match status" value="1"/>
</dbReference>
<accession>A0A974PW22</accession>
<dbReference type="CDD" id="cd06225">
    <property type="entry name" value="HAMP"/>
    <property type="match status" value="1"/>
</dbReference>
<dbReference type="Pfam" id="PF13426">
    <property type="entry name" value="PAS_9"/>
    <property type="match status" value="1"/>
</dbReference>
<feature type="domain" description="PAS" evidence="2">
    <location>
        <begin position="264"/>
        <end position="310"/>
    </location>
</feature>
<dbReference type="InterPro" id="IPR035919">
    <property type="entry name" value="EAL_sf"/>
</dbReference>
<dbReference type="CDD" id="cd01948">
    <property type="entry name" value="EAL"/>
    <property type="match status" value="1"/>
</dbReference>
<keyword evidence="1" id="KW-0812">Transmembrane</keyword>
<dbReference type="SUPFAM" id="SSF55073">
    <property type="entry name" value="Nucleotide cyclase"/>
    <property type="match status" value="1"/>
</dbReference>
<dbReference type="PROSITE" id="PS50112">
    <property type="entry name" value="PAS"/>
    <property type="match status" value="1"/>
</dbReference>
<feature type="domain" description="EAL" evidence="4">
    <location>
        <begin position="564"/>
        <end position="806"/>
    </location>
</feature>
<dbReference type="RefSeq" id="WP_203385933.1">
    <property type="nucleotide sequence ID" value="NZ_CP064781.1"/>
</dbReference>
<dbReference type="KEGG" id="ares:IWH25_11420"/>
<dbReference type="Gene3D" id="3.30.450.20">
    <property type="entry name" value="PAS domain"/>
    <property type="match status" value="1"/>
</dbReference>
<dbReference type="AlphaFoldDB" id="A0A974PW22"/>
<evidence type="ECO:0000259" key="6">
    <source>
        <dbReference type="PROSITE" id="PS50887"/>
    </source>
</evidence>
<dbReference type="PROSITE" id="PS50885">
    <property type="entry name" value="HAMP"/>
    <property type="match status" value="1"/>
</dbReference>
<dbReference type="Pfam" id="PF00990">
    <property type="entry name" value="GGDEF"/>
    <property type="match status" value="1"/>
</dbReference>
<dbReference type="PROSITE" id="PS50883">
    <property type="entry name" value="EAL"/>
    <property type="match status" value="1"/>
</dbReference>
<feature type="domain" description="PAC" evidence="3">
    <location>
        <begin position="337"/>
        <end position="389"/>
    </location>
</feature>
<evidence type="ECO:0000259" key="2">
    <source>
        <dbReference type="PROSITE" id="PS50112"/>
    </source>
</evidence>
<dbReference type="SUPFAM" id="SSF55785">
    <property type="entry name" value="PYP-like sensor domain (PAS domain)"/>
    <property type="match status" value="1"/>
</dbReference>
<dbReference type="PANTHER" id="PTHR44757:SF2">
    <property type="entry name" value="BIOFILM ARCHITECTURE MAINTENANCE PROTEIN MBAA"/>
    <property type="match status" value="1"/>
</dbReference>
<evidence type="ECO:0000259" key="5">
    <source>
        <dbReference type="PROSITE" id="PS50885"/>
    </source>
</evidence>
<evidence type="ECO:0000313" key="7">
    <source>
        <dbReference type="EMBL" id="QRJ62401.1"/>
    </source>
</evidence>
<proteinExistence type="predicted"/>
<dbReference type="Pfam" id="PF00563">
    <property type="entry name" value="EAL"/>
    <property type="match status" value="1"/>
</dbReference>
<dbReference type="InterPro" id="IPR052155">
    <property type="entry name" value="Biofilm_reg_signaling"/>
</dbReference>
<feature type="transmembrane region" description="Helical" evidence="1">
    <location>
        <begin position="188"/>
        <end position="207"/>
    </location>
</feature>
<organism evidence="7 8">
    <name type="scientific">Azospira restricta</name>
    <dbReference type="NCBI Taxonomy" id="404405"/>
    <lineage>
        <taxon>Bacteria</taxon>
        <taxon>Pseudomonadati</taxon>
        <taxon>Pseudomonadota</taxon>
        <taxon>Betaproteobacteria</taxon>
        <taxon>Rhodocyclales</taxon>
        <taxon>Rhodocyclaceae</taxon>
        <taxon>Azospira</taxon>
    </lineage>
</organism>
<dbReference type="CDD" id="cd00130">
    <property type="entry name" value="PAS"/>
    <property type="match status" value="1"/>
</dbReference>
<sequence length="806" mass="89102">MVKLMDVKIWVRLVVSILLAVIVSGAGLIHWATLEQRKIAEEQARDIAMSVHQVTLAGLTGMMITGTISLRSIFLDQIKETNHIESIKVFRSEAVVKQYGPGLEGEIPTDPAEHNVLRHGTPQFDVFRGKDGSERLRAVIPAIASENYLGKNCTFCHEVTPGTVLGAVSMEVSLAKAHETVREFSKNALIAAAALCVPLGLFIWFFTSRLVTRPMRRMTEGLQRIAAGDIDDIQLLPERGRDEVGLATTAFNRVMGKAYELIQQQRLSRIVFDSSLEGITVTDARARIQMVNKAFSDTTGYSAEEAIGQTPALLKSGKQGEEFYHEFWKVLSEKGEWRGEIWNRRKNGSIYAEWLNISAVRNKRGEVEHYVAIFSDITERKQREEMITFQAFHDGLTKLPNRILFRDRLEQALMQAKRHKTRTPAVMFLDLDRFKQINDTFGHDAGDLLLKEVAARLRQCVRGTDTVARLAGDEFTVLLPEISEESDAQAVATKILAAMQVPIDIGPESRVVTTSIGIAMYPRDGRDVDTLMKRADAAMYSVKGSGRASVAFFSPELVGMPSRHAEMEARLRQAVLERSFVLHYQPIFDLQSGAIHGQEALLRWQVAADELVLPEEFLPLAEETGLIVKIGEWVLESACLQARAWQGGDAAVAIAVNLSAPEFRRPDLVEMVRNTLKRTGVSPQLLELEISESLAMQDVDYAARTIRALADLGVGVSLDDFGTGYSNMTALRRLPVSALKIDRSLLIEHGADPAGYAILTAIFGVAHALALRIVAEGVETEGQLAVLRELACSRVQGNLLGAPVKS</sequence>
<dbReference type="InterPro" id="IPR000700">
    <property type="entry name" value="PAS-assoc_C"/>
</dbReference>
<dbReference type="CDD" id="cd01949">
    <property type="entry name" value="GGDEF"/>
    <property type="match status" value="1"/>
</dbReference>
<protein>
    <submittedName>
        <fullName evidence="7">EAL domain-containing protein</fullName>
    </submittedName>
</protein>
<dbReference type="GO" id="GO:0007165">
    <property type="term" value="P:signal transduction"/>
    <property type="evidence" value="ECO:0007669"/>
    <property type="project" value="InterPro"/>
</dbReference>
<dbReference type="FunFam" id="3.30.70.270:FF:000001">
    <property type="entry name" value="Diguanylate cyclase domain protein"/>
    <property type="match status" value="1"/>
</dbReference>
<dbReference type="EMBL" id="CP064781">
    <property type="protein sequence ID" value="QRJ62401.1"/>
    <property type="molecule type" value="Genomic_DNA"/>
</dbReference>
<dbReference type="Proteomes" id="UP000663444">
    <property type="component" value="Chromosome"/>
</dbReference>
<dbReference type="InterPro" id="IPR001610">
    <property type="entry name" value="PAC"/>
</dbReference>
<dbReference type="SMART" id="SM00086">
    <property type="entry name" value="PAC"/>
    <property type="match status" value="1"/>
</dbReference>
<dbReference type="GO" id="GO:0016020">
    <property type="term" value="C:membrane"/>
    <property type="evidence" value="ECO:0007669"/>
    <property type="project" value="InterPro"/>
</dbReference>
<dbReference type="Gene3D" id="3.20.20.450">
    <property type="entry name" value="EAL domain"/>
    <property type="match status" value="1"/>
</dbReference>
<dbReference type="NCBIfam" id="TIGR00229">
    <property type="entry name" value="sensory_box"/>
    <property type="match status" value="1"/>
</dbReference>
<dbReference type="SMART" id="SM00267">
    <property type="entry name" value="GGDEF"/>
    <property type="match status" value="1"/>
</dbReference>
<dbReference type="InterPro" id="IPR001633">
    <property type="entry name" value="EAL_dom"/>
</dbReference>
<keyword evidence="1" id="KW-0472">Membrane</keyword>
<dbReference type="SMART" id="SM00304">
    <property type="entry name" value="HAMP"/>
    <property type="match status" value="1"/>
</dbReference>
<dbReference type="PROSITE" id="PS50113">
    <property type="entry name" value="PAC"/>
    <property type="match status" value="1"/>
</dbReference>
<name>A0A974PW22_9RHOO</name>
<dbReference type="GO" id="GO:0003824">
    <property type="term" value="F:catalytic activity"/>
    <property type="evidence" value="ECO:0007669"/>
    <property type="project" value="UniProtKB-ARBA"/>
</dbReference>
<dbReference type="PANTHER" id="PTHR44757">
    <property type="entry name" value="DIGUANYLATE CYCLASE DGCP"/>
    <property type="match status" value="1"/>
</dbReference>
<feature type="domain" description="HAMP" evidence="5">
    <location>
        <begin position="209"/>
        <end position="263"/>
    </location>
</feature>
<dbReference type="Gene3D" id="3.30.70.270">
    <property type="match status" value="1"/>
</dbReference>
<keyword evidence="1" id="KW-1133">Transmembrane helix</keyword>
<dbReference type="InterPro" id="IPR000014">
    <property type="entry name" value="PAS"/>
</dbReference>
<evidence type="ECO:0000313" key="8">
    <source>
        <dbReference type="Proteomes" id="UP000663444"/>
    </source>
</evidence>